<organism evidence="3 4">
    <name type="scientific">Flavilitoribacter nigricans (strain ATCC 23147 / DSM 23189 / NBRC 102662 / NCIMB 1420 / SS-2)</name>
    <name type="common">Lewinella nigricans</name>
    <dbReference type="NCBI Taxonomy" id="1122177"/>
    <lineage>
        <taxon>Bacteria</taxon>
        <taxon>Pseudomonadati</taxon>
        <taxon>Bacteroidota</taxon>
        <taxon>Saprospiria</taxon>
        <taxon>Saprospirales</taxon>
        <taxon>Lewinellaceae</taxon>
        <taxon>Flavilitoribacter</taxon>
    </lineage>
</organism>
<evidence type="ECO:0000313" key="3">
    <source>
        <dbReference type="EMBL" id="PHN01416.1"/>
    </source>
</evidence>
<proteinExistence type="predicted"/>
<dbReference type="InterPro" id="IPR011006">
    <property type="entry name" value="CheY-like_superfamily"/>
</dbReference>
<dbReference type="GO" id="GO:0003677">
    <property type="term" value="F:DNA binding"/>
    <property type="evidence" value="ECO:0007669"/>
    <property type="project" value="InterPro"/>
</dbReference>
<evidence type="ECO:0000256" key="1">
    <source>
        <dbReference type="PROSITE-ProRule" id="PRU00169"/>
    </source>
</evidence>
<dbReference type="InterPro" id="IPR007492">
    <property type="entry name" value="LytTR_DNA-bd_dom"/>
</dbReference>
<accession>A0A2D0MZ71</accession>
<dbReference type="SUPFAM" id="SSF52172">
    <property type="entry name" value="CheY-like"/>
    <property type="match status" value="1"/>
</dbReference>
<dbReference type="AlphaFoldDB" id="A0A2D0MZ71"/>
<keyword evidence="1" id="KW-0597">Phosphoprotein</keyword>
<dbReference type="EMBL" id="PDUD01000055">
    <property type="protein sequence ID" value="PHN01416.1"/>
    <property type="molecule type" value="Genomic_DNA"/>
</dbReference>
<feature type="domain" description="Response regulatory" evidence="2">
    <location>
        <begin position="5"/>
        <end position="116"/>
    </location>
</feature>
<gene>
    <name evidence="3" type="ORF">CRP01_37150</name>
</gene>
<feature type="modified residue" description="4-aspartylphosphate" evidence="1">
    <location>
        <position position="53"/>
    </location>
</feature>
<evidence type="ECO:0000313" key="4">
    <source>
        <dbReference type="Proteomes" id="UP000223913"/>
    </source>
</evidence>
<comment type="caution">
    <text evidence="3">The sequence shown here is derived from an EMBL/GenBank/DDBJ whole genome shotgun (WGS) entry which is preliminary data.</text>
</comment>
<reference evidence="3 4" key="1">
    <citation type="submission" date="2017-10" db="EMBL/GenBank/DDBJ databases">
        <title>The draft genome sequence of Lewinella nigricans NBRC 102662.</title>
        <authorList>
            <person name="Wang K."/>
        </authorList>
    </citation>
    <scope>NUCLEOTIDE SEQUENCE [LARGE SCALE GENOMIC DNA]</scope>
    <source>
        <strain evidence="3 4">NBRC 102662</strain>
    </source>
</reference>
<dbReference type="Gene3D" id="3.40.50.2300">
    <property type="match status" value="1"/>
</dbReference>
<evidence type="ECO:0000259" key="2">
    <source>
        <dbReference type="PROSITE" id="PS50110"/>
    </source>
</evidence>
<dbReference type="PROSITE" id="PS50110">
    <property type="entry name" value="RESPONSE_REGULATORY"/>
    <property type="match status" value="1"/>
</dbReference>
<dbReference type="PANTHER" id="PTHR37299">
    <property type="entry name" value="TRANSCRIPTIONAL REGULATOR-RELATED"/>
    <property type="match status" value="1"/>
</dbReference>
<sequence>MNNITVLYIGDDPVTRKHLEKFSEELSWRLTVLSATEVQKVLEEQQPDVWLIDLKNEQRKDKLIERILLEGSGKKILLATDADEKQYFYYRNILPVGYLVRPYSVLQLRCLIEMVLLCSDSDQKVLRIIRSWREEEELRSSFFIKNNNKLLKVKQRDIIAVMADGNYCVIITQQRRHAVKISLRKIKKKLSGLLFRQIHRNYIVQLPMIESVDLSTGEVSLSGETYPIGGNYRQHLMEYLERI</sequence>
<dbReference type="InterPro" id="IPR001789">
    <property type="entry name" value="Sig_transdc_resp-reg_receiver"/>
</dbReference>
<dbReference type="Pfam" id="PF04397">
    <property type="entry name" value="LytTR"/>
    <property type="match status" value="1"/>
</dbReference>
<dbReference type="SMART" id="SM00850">
    <property type="entry name" value="LytTR"/>
    <property type="match status" value="1"/>
</dbReference>
<dbReference type="PANTHER" id="PTHR37299:SF1">
    <property type="entry name" value="STAGE 0 SPORULATION PROTEIN A HOMOLOG"/>
    <property type="match status" value="1"/>
</dbReference>
<dbReference type="InterPro" id="IPR046947">
    <property type="entry name" value="LytR-like"/>
</dbReference>
<dbReference type="GO" id="GO:0000156">
    <property type="term" value="F:phosphorelay response regulator activity"/>
    <property type="evidence" value="ECO:0007669"/>
    <property type="project" value="InterPro"/>
</dbReference>
<protein>
    <recommendedName>
        <fullName evidence="2">Response regulatory domain-containing protein</fullName>
    </recommendedName>
</protein>
<dbReference type="RefSeq" id="WP_099155164.1">
    <property type="nucleotide sequence ID" value="NZ_PDUD01000055.1"/>
</dbReference>
<dbReference type="Gene3D" id="2.40.50.1020">
    <property type="entry name" value="LytTr DNA-binding domain"/>
    <property type="match status" value="1"/>
</dbReference>
<dbReference type="Proteomes" id="UP000223913">
    <property type="component" value="Unassembled WGS sequence"/>
</dbReference>
<name>A0A2D0MZ71_FLAN2</name>
<keyword evidence="4" id="KW-1185">Reference proteome</keyword>